<evidence type="ECO:0000313" key="3">
    <source>
        <dbReference type="EMBL" id="EQD49732.1"/>
    </source>
</evidence>
<reference evidence="3" key="2">
    <citation type="journal article" date="2014" name="ISME J.">
        <title>Microbial stratification in low pH oxic and suboxic macroscopic growths along an acid mine drainage.</title>
        <authorList>
            <person name="Mendez-Garcia C."/>
            <person name="Mesa V."/>
            <person name="Sprenger R.R."/>
            <person name="Richter M."/>
            <person name="Diez M.S."/>
            <person name="Solano J."/>
            <person name="Bargiela R."/>
            <person name="Golyshina O.V."/>
            <person name="Manteca A."/>
            <person name="Ramos J.L."/>
            <person name="Gallego J.R."/>
            <person name="Llorente I."/>
            <person name="Martins Dos Santos V.A."/>
            <person name="Jensen O.N."/>
            <person name="Pelaez A.I."/>
            <person name="Sanchez J."/>
            <person name="Ferrer M."/>
        </authorList>
    </citation>
    <scope>NUCLEOTIDE SEQUENCE</scope>
</reference>
<sequence>AAVLIVVVAIAAGAIGYELHPASKTSSSGNVSLTYFDDLAPSESSYMTSNVLPAFEAQYPNITVVYSNLAASNIVTEVQALVNGHDVGTTVIAEDNLVIGELIYGGYLMNMSSIASTFEPTTMIPSMAGIANYEIKAFGGTYFVPLRANVPLFWYNASALSAAGISAPPTTLAQLTSDAQILKAHNGNVGQLMFQGRGGASTPTELFQWLTQFGGNPILFNNAGDIQAFQYLWNLSADFNPGYTQGYWGTYTGLANGGYAMVDYQWPYIYSNLLSLGMTNSEIGVYPGPSGPVNSDHLIGGDVLAMPKGETNVWAAEQFSHYLLSTPVQQGFIQNLSWPAVNAAAYNGLNATTLKVYGPLEQAIQNPVFRPPVAWITEWQTIMDNVWTTIIVNHASYGSIQGTLNSANQQLDSYLSTNYGSAVATAYEQGAYGPLIV</sequence>
<dbReference type="PANTHER" id="PTHR43649:SF29">
    <property type="entry name" value="OSMOPROTECTIVE COMPOUNDS-BINDING PROTEIN GGTB"/>
    <property type="match status" value="1"/>
</dbReference>
<dbReference type="EMBL" id="AUZY01007462">
    <property type="protein sequence ID" value="EQD49732.1"/>
    <property type="molecule type" value="Genomic_DNA"/>
</dbReference>
<keyword evidence="2" id="KW-0813">Transport</keyword>
<evidence type="ECO:0000256" key="1">
    <source>
        <dbReference type="ARBA" id="ARBA00008520"/>
    </source>
</evidence>
<reference evidence="3" key="1">
    <citation type="submission" date="2013-08" db="EMBL/GenBank/DDBJ databases">
        <authorList>
            <person name="Mendez C."/>
            <person name="Richter M."/>
            <person name="Ferrer M."/>
            <person name="Sanchez J."/>
        </authorList>
    </citation>
    <scope>NUCLEOTIDE SEQUENCE</scope>
</reference>
<dbReference type="InterPro" id="IPR006059">
    <property type="entry name" value="SBP"/>
</dbReference>
<organism evidence="3">
    <name type="scientific">mine drainage metagenome</name>
    <dbReference type="NCBI Taxonomy" id="410659"/>
    <lineage>
        <taxon>unclassified sequences</taxon>
        <taxon>metagenomes</taxon>
        <taxon>ecological metagenomes</taxon>
    </lineage>
</organism>
<comment type="caution">
    <text evidence="3">The sequence shown here is derived from an EMBL/GenBank/DDBJ whole genome shotgun (WGS) entry which is preliminary data.</text>
</comment>
<dbReference type="Pfam" id="PF01547">
    <property type="entry name" value="SBP_bac_1"/>
    <property type="match status" value="1"/>
</dbReference>
<dbReference type="InterPro" id="IPR050490">
    <property type="entry name" value="Bact_solute-bd_prot1"/>
</dbReference>
<proteinExistence type="inferred from homology"/>
<accession>T0ZYQ7</accession>
<evidence type="ECO:0000256" key="2">
    <source>
        <dbReference type="ARBA" id="ARBA00022448"/>
    </source>
</evidence>
<protein>
    <submittedName>
        <fullName evidence="3">Extracellular solute-binding protein, family 1</fullName>
    </submittedName>
</protein>
<dbReference type="SUPFAM" id="SSF53850">
    <property type="entry name" value="Periplasmic binding protein-like II"/>
    <property type="match status" value="1"/>
</dbReference>
<feature type="non-terminal residue" evidence="3">
    <location>
        <position position="1"/>
    </location>
</feature>
<dbReference type="PANTHER" id="PTHR43649">
    <property type="entry name" value="ARABINOSE-BINDING PROTEIN-RELATED"/>
    <property type="match status" value="1"/>
</dbReference>
<dbReference type="Gene3D" id="3.40.190.10">
    <property type="entry name" value="Periplasmic binding protein-like II"/>
    <property type="match status" value="2"/>
</dbReference>
<gene>
    <name evidence="3" type="ORF">B1B_11479</name>
</gene>
<dbReference type="AlphaFoldDB" id="T0ZYQ7"/>
<comment type="similarity">
    <text evidence="1">Belongs to the bacterial solute-binding protein 1 family.</text>
</comment>
<name>T0ZYQ7_9ZZZZ</name>